<dbReference type="PANTHER" id="PTHR30363:SF4">
    <property type="entry name" value="GLYCEROL-3-PHOSPHATE REGULON REPRESSOR"/>
    <property type="match status" value="1"/>
</dbReference>
<name>A0A365UD09_9RHOB</name>
<protein>
    <submittedName>
        <fullName evidence="5">DeoR family transcriptional regulator</fullName>
    </submittedName>
</protein>
<comment type="caution">
    <text evidence="5">The sequence shown here is derived from an EMBL/GenBank/DDBJ whole genome shotgun (WGS) entry which is preliminary data.</text>
</comment>
<dbReference type="InterPro" id="IPR050313">
    <property type="entry name" value="Carb_Metab_HTH_regulators"/>
</dbReference>
<dbReference type="RefSeq" id="WP_113287415.1">
    <property type="nucleotide sequence ID" value="NZ_QNTQ01000001.1"/>
</dbReference>
<evidence type="ECO:0000313" key="6">
    <source>
        <dbReference type="Proteomes" id="UP000253370"/>
    </source>
</evidence>
<sequence length="257" mass="27018">MSSSFRHGDILDIARREGKVTVEGLARRFGVTVQTIRRDLADLAEAGKLERVHGGAVLPSGIANIGYEERRALNADSKEAIGAACAAAIPEGASVFLAIGTTTEAVASHLLRHRDLMVVTNNLNVANILIANPDCEIAVAGGTLRRADGGLVGPLASRAVAEFKVDIAVIGCSALDRDGDMLDFDIAEVEVSRTVLRQSRRRVLVADGSKFRRSAPARIGALTELDAVYTDAPLPPALARRAAEAGTEVICVPHPAG</sequence>
<dbReference type="Pfam" id="PF00455">
    <property type="entry name" value="DeoRC"/>
    <property type="match status" value="1"/>
</dbReference>
<dbReference type="AlphaFoldDB" id="A0A365UD09"/>
<dbReference type="SMART" id="SM00420">
    <property type="entry name" value="HTH_DEOR"/>
    <property type="match status" value="1"/>
</dbReference>
<dbReference type="OrthoDB" id="9814815at2"/>
<keyword evidence="1" id="KW-0678">Repressor</keyword>
<dbReference type="InterPro" id="IPR036388">
    <property type="entry name" value="WH-like_DNA-bd_sf"/>
</dbReference>
<evidence type="ECO:0000259" key="4">
    <source>
        <dbReference type="PROSITE" id="PS51000"/>
    </source>
</evidence>
<dbReference type="SMART" id="SM01134">
    <property type="entry name" value="DeoRC"/>
    <property type="match status" value="1"/>
</dbReference>
<keyword evidence="3" id="KW-0804">Transcription</keyword>
<evidence type="ECO:0000256" key="3">
    <source>
        <dbReference type="ARBA" id="ARBA00023163"/>
    </source>
</evidence>
<dbReference type="PANTHER" id="PTHR30363">
    <property type="entry name" value="HTH-TYPE TRANSCRIPTIONAL REGULATOR SRLR-RELATED"/>
    <property type="match status" value="1"/>
</dbReference>
<reference evidence="5 6" key="1">
    <citation type="submission" date="2018-07" db="EMBL/GenBank/DDBJ databases">
        <title>Rhodosalinus sp. strain E84T genomic sequence and assembly.</title>
        <authorList>
            <person name="Liu Z.-W."/>
            <person name="Lu D.-C."/>
        </authorList>
    </citation>
    <scope>NUCLEOTIDE SEQUENCE [LARGE SCALE GENOMIC DNA]</scope>
    <source>
        <strain evidence="5 6">E84</strain>
    </source>
</reference>
<evidence type="ECO:0000256" key="1">
    <source>
        <dbReference type="ARBA" id="ARBA00022491"/>
    </source>
</evidence>
<dbReference type="SUPFAM" id="SSF46785">
    <property type="entry name" value="Winged helix' DNA-binding domain"/>
    <property type="match status" value="1"/>
</dbReference>
<proteinExistence type="predicted"/>
<dbReference type="GO" id="GO:0003700">
    <property type="term" value="F:DNA-binding transcription factor activity"/>
    <property type="evidence" value="ECO:0007669"/>
    <property type="project" value="InterPro"/>
</dbReference>
<evidence type="ECO:0000256" key="2">
    <source>
        <dbReference type="ARBA" id="ARBA00023015"/>
    </source>
</evidence>
<dbReference type="InterPro" id="IPR036390">
    <property type="entry name" value="WH_DNA-bd_sf"/>
</dbReference>
<feature type="domain" description="HTH deoR-type" evidence="4">
    <location>
        <begin position="3"/>
        <end position="58"/>
    </location>
</feature>
<dbReference type="PRINTS" id="PR00037">
    <property type="entry name" value="HTHLACR"/>
</dbReference>
<dbReference type="SUPFAM" id="SSF100950">
    <property type="entry name" value="NagB/RpiA/CoA transferase-like"/>
    <property type="match status" value="1"/>
</dbReference>
<dbReference type="InterPro" id="IPR037171">
    <property type="entry name" value="NagB/RpiA_transferase-like"/>
</dbReference>
<evidence type="ECO:0000313" key="5">
    <source>
        <dbReference type="EMBL" id="RBI87391.1"/>
    </source>
</evidence>
<dbReference type="Proteomes" id="UP000253370">
    <property type="component" value="Unassembled WGS sequence"/>
</dbReference>
<dbReference type="Pfam" id="PF08220">
    <property type="entry name" value="HTH_DeoR"/>
    <property type="match status" value="1"/>
</dbReference>
<gene>
    <name evidence="5" type="ORF">DRV85_00170</name>
</gene>
<dbReference type="InterPro" id="IPR014036">
    <property type="entry name" value="DeoR-like_C"/>
</dbReference>
<dbReference type="InterPro" id="IPR001034">
    <property type="entry name" value="DeoR_HTH"/>
</dbReference>
<dbReference type="EMBL" id="QNTQ01000001">
    <property type="protein sequence ID" value="RBI87391.1"/>
    <property type="molecule type" value="Genomic_DNA"/>
</dbReference>
<keyword evidence="6" id="KW-1185">Reference proteome</keyword>
<accession>A0A365UD09</accession>
<dbReference type="Gene3D" id="1.10.10.10">
    <property type="entry name" value="Winged helix-like DNA-binding domain superfamily/Winged helix DNA-binding domain"/>
    <property type="match status" value="1"/>
</dbReference>
<dbReference type="PROSITE" id="PS51000">
    <property type="entry name" value="HTH_DEOR_2"/>
    <property type="match status" value="1"/>
</dbReference>
<organism evidence="5 6">
    <name type="scientific">Rhodosalinus halophilus</name>
    <dbReference type="NCBI Taxonomy" id="2259333"/>
    <lineage>
        <taxon>Bacteria</taxon>
        <taxon>Pseudomonadati</taxon>
        <taxon>Pseudomonadota</taxon>
        <taxon>Alphaproteobacteria</taxon>
        <taxon>Rhodobacterales</taxon>
        <taxon>Paracoccaceae</taxon>
        <taxon>Rhodosalinus</taxon>
    </lineage>
</organism>
<dbReference type="Gene3D" id="3.40.50.1360">
    <property type="match status" value="1"/>
</dbReference>
<keyword evidence="2" id="KW-0805">Transcription regulation</keyword>